<dbReference type="PANTHER" id="PTHR43267">
    <property type="entry name" value="TRNA THREONYLCARBAMOYLADENOSINE DEHYDRATASE"/>
    <property type="match status" value="1"/>
</dbReference>
<name>A0A0F9CK48_9ZZZZ</name>
<dbReference type="Gene3D" id="3.40.50.720">
    <property type="entry name" value="NAD(P)-binding Rossmann-like Domain"/>
    <property type="match status" value="1"/>
</dbReference>
<sequence length="268" mass="28715">MQYRVRNDGQDGRHVETRIAVVGCGGTGGFVAEGLCRLLGDQPAKLVLIDMDRVEPHNLRRQSFYQGDVGGFKSQVLAERLSRLYGREIGYSVYPYTVDSHRRIFGAYGKRGLVLGCVDNPLARAAIAEGMKSTGAWVWWLDAGNGHHSGQMLIGNTGVPDQLKGAFHKDGLCTHVPLPSLQLPSLLSPVQDDEEAPALAVDCAEAVEAGDQSAVINQAMASIVVMDTASSAEITSFSEKKLIPAVNTANASGTRNDLVSQTAFTMIS</sequence>
<dbReference type="InterPro" id="IPR045886">
    <property type="entry name" value="ThiF/MoeB/HesA"/>
</dbReference>
<proteinExistence type="predicted"/>
<dbReference type="Pfam" id="PF00899">
    <property type="entry name" value="ThiF"/>
    <property type="match status" value="1"/>
</dbReference>
<dbReference type="SUPFAM" id="SSF69572">
    <property type="entry name" value="Activating enzymes of the ubiquitin-like proteins"/>
    <property type="match status" value="1"/>
</dbReference>
<dbReference type="EMBL" id="LAZR01043853">
    <property type="protein sequence ID" value="KKL06091.1"/>
    <property type="molecule type" value="Genomic_DNA"/>
</dbReference>
<evidence type="ECO:0000313" key="2">
    <source>
        <dbReference type="EMBL" id="KKL06091.1"/>
    </source>
</evidence>
<accession>A0A0F9CK48</accession>
<reference evidence="2" key="1">
    <citation type="journal article" date="2015" name="Nature">
        <title>Complex archaea that bridge the gap between prokaryotes and eukaryotes.</title>
        <authorList>
            <person name="Spang A."/>
            <person name="Saw J.H."/>
            <person name="Jorgensen S.L."/>
            <person name="Zaremba-Niedzwiedzka K."/>
            <person name="Martijn J."/>
            <person name="Lind A.E."/>
            <person name="van Eijk R."/>
            <person name="Schleper C."/>
            <person name="Guy L."/>
            <person name="Ettema T.J."/>
        </authorList>
    </citation>
    <scope>NUCLEOTIDE SEQUENCE</scope>
</reference>
<comment type="caution">
    <text evidence="2">The sequence shown here is derived from an EMBL/GenBank/DDBJ whole genome shotgun (WGS) entry which is preliminary data.</text>
</comment>
<gene>
    <name evidence="2" type="ORF">LCGC14_2599490</name>
</gene>
<dbReference type="GO" id="GO:0061504">
    <property type="term" value="P:cyclic threonylcarbamoyladenosine biosynthetic process"/>
    <property type="evidence" value="ECO:0007669"/>
    <property type="project" value="TreeGrafter"/>
</dbReference>
<dbReference type="GO" id="GO:0008641">
    <property type="term" value="F:ubiquitin-like modifier activating enzyme activity"/>
    <property type="evidence" value="ECO:0007669"/>
    <property type="project" value="InterPro"/>
</dbReference>
<protein>
    <recommendedName>
        <fullName evidence="1">THIF-type NAD/FAD binding fold domain-containing protein</fullName>
    </recommendedName>
</protein>
<dbReference type="InterPro" id="IPR035985">
    <property type="entry name" value="Ubiquitin-activating_enz"/>
</dbReference>
<dbReference type="InterPro" id="IPR000594">
    <property type="entry name" value="ThiF_NAD_FAD-bd"/>
</dbReference>
<organism evidence="2">
    <name type="scientific">marine sediment metagenome</name>
    <dbReference type="NCBI Taxonomy" id="412755"/>
    <lineage>
        <taxon>unclassified sequences</taxon>
        <taxon>metagenomes</taxon>
        <taxon>ecological metagenomes</taxon>
    </lineage>
</organism>
<dbReference type="CDD" id="cd01483">
    <property type="entry name" value="E1_enzyme_family"/>
    <property type="match status" value="1"/>
</dbReference>
<dbReference type="AlphaFoldDB" id="A0A0F9CK48"/>
<dbReference type="GO" id="GO:0061503">
    <property type="term" value="F:tRNA threonylcarbamoyladenosine dehydratase"/>
    <property type="evidence" value="ECO:0007669"/>
    <property type="project" value="TreeGrafter"/>
</dbReference>
<feature type="domain" description="THIF-type NAD/FAD binding fold" evidence="1">
    <location>
        <begin position="15"/>
        <end position="129"/>
    </location>
</feature>
<dbReference type="PANTHER" id="PTHR43267:SF1">
    <property type="entry name" value="TRNA THREONYLCARBAMOYLADENOSINE DEHYDRATASE"/>
    <property type="match status" value="1"/>
</dbReference>
<evidence type="ECO:0000259" key="1">
    <source>
        <dbReference type="Pfam" id="PF00899"/>
    </source>
</evidence>